<comment type="caution">
    <text evidence="1">The sequence shown here is derived from an EMBL/GenBank/DDBJ whole genome shotgun (WGS) entry which is preliminary data.</text>
</comment>
<feature type="non-terminal residue" evidence="1">
    <location>
        <position position="1"/>
    </location>
</feature>
<organism evidence="1">
    <name type="scientific">Tanacetum cinerariifolium</name>
    <name type="common">Dalmatian daisy</name>
    <name type="synonym">Chrysanthemum cinerariifolium</name>
    <dbReference type="NCBI Taxonomy" id="118510"/>
    <lineage>
        <taxon>Eukaryota</taxon>
        <taxon>Viridiplantae</taxon>
        <taxon>Streptophyta</taxon>
        <taxon>Embryophyta</taxon>
        <taxon>Tracheophyta</taxon>
        <taxon>Spermatophyta</taxon>
        <taxon>Magnoliopsida</taxon>
        <taxon>eudicotyledons</taxon>
        <taxon>Gunneridae</taxon>
        <taxon>Pentapetalae</taxon>
        <taxon>asterids</taxon>
        <taxon>campanulids</taxon>
        <taxon>Asterales</taxon>
        <taxon>Asteraceae</taxon>
        <taxon>Asteroideae</taxon>
        <taxon>Anthemideae</taxon>
        <taxon>Anthemidinae</taxon>
        <taxon>Tanacetum</taxon>
    </lineage>
</organism>
<name>A0A699IU21_TANCI</name>
<protein>
    <submittedName>
        <fullName evidence="1">Uncharacterized protein</fullName>
    </submittedName>
</protein>
<dbReference type="EMBL" id="BKCJ010333188">
    <property type="protein sequence ID" value="GEZ85760.1"/>
    <property type="molecule type" value="Genomic_DNA"/>
</dbReference>
<accession>A0A699IU21</accession>
<evidence type="ECO:0000313" key="1">
    <source>
        <dbReference type="EMBL" id="GEZ85760.1"/>
    </source>
</evidence>
<reference evidence="1" key="1">
    <citation type="journal article" date="2019" name="Sci. Rep.">
        <title>Draft genome of Tanacetum cinerariifolium, the natural source of mosquito coil.</title>
        <authorList>
            <person name="Yamashiro T."/>
            <person name="Shiraishi A."/>
            <person name="Satake H."/>
            <person name="Nakayama K."/>
        </authorList>
    </citation>
    <scope>NUCLEOTIDE SEQUENCE</scope>
</reference>
<gene>
    <name evidence="1" type="ORF">Tci_557733</name>
</gene>
<sequence length="116" mass="13306">VMDAPTLPISAEKNLVDPIEIKVYIVHPAPADVFLAATVEMNALRFRMGMAEEENVSLCGRIKTIEAIDTITRRQEERARMKLERQSALVQKSQRQDQENFRKLQEFVTSQLGRYS</sequence>
<dbReference type="AlphaFoldDB" id="A0A699IU21"/>
<proteinExistence type="predicted"/>